<dbReference type="Proteomes" id="UP000315103">
    <property type="component" value="Unassembled WGS sequence"/>
</dbReference>
<proteinExistence type="predicted"/>
<dbReference type="NCBIfam" id="NF005034">
    <property type="entry name" value="PRK06446.1"/>
    <property type="match status" value="1"/>
</dbReference>
<evidence type="ECO:0000313" key="6">
    <source>
        <dbReference type="Proteomes" id="UP000315103"/>
    </source>
</evidence>
<evidence type="ECO:0000313" key="5">
    <source>
        <dbReference type="EMBL" id="TVT27777.1"/>
    </source>
</evidence>
<gene>
    <name evidence="5" type="ORF">FO441_08705</name>
</gene>
<evidence type="ECO:0000256" key="2">
    <source>
        <dbReference type="ARBA" id="ARBA00022723"/>
    </source>
</evidence>
<dbReference type="InterPro" id="IPR051458">
    <property type="entry name" value="Cyt/Met_Dipeptidase"/>
</dbReference>
<dbReference type="EMBL" id="VMSJ01000003">
    <property type="protein sequence ID" value="TVT27777.1"/>
    <property type="molecule type" value="Genomic_DNA"/>
</dbReference>
<dbReference type="GO" id="GO:0008233">
    <property type="term" value="F:peptidase activity"/>
    <property type="evidence" value="ECO:0007669"/>
    <property type="project" value="UniProtKB-KW"/>
</dbReference>
<feature type="domain" description="Peptidase M20 dimerisation" evidence="4">
    <location>
        <begin position="190"/>
        <end position="347"/>
    </location>
</feature>
<dbReference type="NCBIfam" id="NF006579">
    <property type="entry name" value="PRK09104.1"/>
    <property type="match status" value="1"/>
</dbReference>
<organism evidence="5 6">
    <name type="scientific">Salinicoccus cyprini</name>
    <dbReference type="NCBI Taxonomy" id="2493691"/>
    <lineage>
        <taxon>Bacteria</taxon>
        <taxon>Bacillati</taxon>
        <taxon>Bacillota</taxon>
        <taxon>Bacilli</taxon>
        <taxon>Bacillales</taxon>
        <taxon>Staphylococcaceae</taxon>
        <taxon>Salinicoccus</taxon>
    </lineage>
</organism>
<keyword evidence="6" id="KW-1185">Reference proteome</keyword>
<keyword evidence="1" id="KW-0645">Protease</keyword>
<evidence type="ECO:0000256" key="3">
    <source>
        <dbReference type="ARBA" id="ARBA00022801"/>
    </source>
</evidence>
<dbReference type="GO" id="GO:0046872">
    <property type="term" value="F:metal ion binding"/>
    <property type="evidence" value="ECO:0007669"/>
    <property type="project" value="UniProtKB-KW"/>
</dbReference>
<dbReference type="Gene3D" id="3.40.630.10">
    <property type="entry name" value="Zn peptidases"/>
    <property type="match status" value="1"/>
</dbReference>
<dbReference type="SUPFAM" id="SSF53187">
    <property type="entry name" value="Zn-dependent exopeptidases"/>
    <property type="match status" value="1"/>
</dbReference>
<dbReference type="RefSeq" id="WP_145288769.1">
    <property type="nucleotide sequence ID" value="NZ_VMSJ01000003.1"/>
</dbReference>
<dbReference type="InterPro" id="IPR002933">
    <property type="entry name" value="Peptidase_M20"/>
</dbReference>
<sequence>MNYKEIIDQNREAYLEELFEVLRQKSISAQNDGVRECAELVADKLRSAGMQHVELMETEIHPVVYGEYHVSKDALTILIYGHYDVQPPDPVEAWDSPPFEPTVRDGRIYARGAGDNKGQMMAQVLAIRTYLEAEGTLPVNVKFLIEGEEEIGSVNLVDFVDTHREKLKADLVYASDGPMLPDGHPYVLLGVRGILYVELEVEEAAFDNHSGNKGNIVPNPAWKLIDLLHTMRDADGNVLIDGFYDDVLPPTEEELALLEKLPFDLEEVKRNVGHDGISMSKADYYRKLCFEPTFNIAGFASGYGGEGSKTIIPKDAKVKIDMRLVMNQDPDRIFELLQNHVKKHAPDVTVKQFGKMWPSRTSADMPFIEPIRQAAEKSFGKEAFIQPSLGGSLPDAVWTKVLGVPSVLVPYANVDEANHSPNENMMVENFYNGIEATCHVLDVMKDIDM</sequence>
<keyword evidence="3" id="KW-0378">Hydrolase</keyword>
<dbReference type="PANTHER" id="PTHR43270">
    <property type="entry name" value="BETA-ALA-HIS DIPEPTIDASE"/>
    <property type="match status" value="1"/>
</dbReference>
<protein>
    <submittedName>
        <fullName evidence="5">M20 family dipeptidase</fullName>
    </submittedName>
</protein>
<dbReference type="Gene3D" id="3.30.70.360">
    <property type="match status" value="1"/>
</dbReference>
<reference evidence="5 6" key="1">
    <citation type="submission" date="2019-07" db="EMBL/GenBank/DDBJ databases">
        <title>Salinicoccus cyprini sp. nov., isolated from gastro-intestinal tract of mirror carp, Cyprinus carpio var. specularis, collected from Gobind Sagar Reservoir, Himachal Pradesh, India.</title>
        <authorList>
            <person name="Talwar C."/>
            <person name="Singh A.K."/>
            <person name="Lal R."/>
            <person name="Negi R.K."/>
        </authorList>
    </citation>
    <scope>NUCLEOTIDE SEQUENCE [LARGE SCALE GENOMIC DNA]</scope>
    <source>
        <strain evidence="5 6">CT19</strain>
    </source>
</reference>
<dbReference type="PANTHER" id="PTHR43270:SF8">
    <property type="entry name" value="DI- AND TRIPEPTIDASE DUG2-RELATED"/>
    <property type="match status" value="1"/>
</dbReference>
<comment type="caution">
    <text evidence="5">The sequence shown here is derived from an EMBL/GenBank/DDBJ whole genome shotgun (WGS) entry which is preliminary data.</text>
</comment>
<dbReference type="InterPro" id="IPR011650">
    <property type="entry name" value="Peptidase_M20_dimer"/>
</dbReference>
<evidence type="ECO:0000256" key="1">
    <source>
        <dbReference type="ARBA" id="ARBA00022670"/>
    </source>
</evidence>
<dbReference type="OrthoDB" id="9761532at2"/>
<evidence type="ECO:0000259" key="4">
    <source>
        <dbReference type="Pfam" id="PF07687"/>
    </source>
</evidence>
<dbReference type="Pfam" id="PF01546">
    <property type="entry name" value="Peptidase_M20"/>
    <property type="match status" value="1"/>
</dbReference>
<accession>A0A558AU30</accession>
<name>A0A558AU30_9STAP</name>
<dbReference type="GO" id="GO:0006508">
    <property type="term" value="P:proteolysis"/>
    <property type="evidence" value="ECO:0007669"/>
    <property type="project" value="UniProtKB-KW"/>
</dbReference>
<keyword evidence="2" id="KW-0479">Metal-binding</keyword>
<dbReference type="AlphaFoldDB" id="A0A558AU30"/>
<dbReference type="Pfam" id="PF07687">
    <property type="entry name" value="M20_dimer"/>
    <property type="match status" value="1"/>
</dbReference>